<evidence type="ECO:0000313" key="3">
    <source>
        <dbReference type="EMBL" id="CAH0712992.1"/>
    </source>
</evidence>
<accession>A0A8S4HV94</accession>
<feature type="coiled-coil region" evidence="1">
    <location>
        <begin position="66"/>
        <end position="146"/>
    </location>
</feature>
<reference evidence="3" key="1">
    <citation type="submission" date="2021-12" db="EMBL/GenBank/DDBJ databases">
        <authorList>
            <person name="Martin H S."/>
        </authorList>
    </citation>
    <scope>NUCLEOTIDE SEQUENCE</scope>
</reference>
<keyword evidence="2" id="KW-0732">Signal</keyword>
<proteinExistence type="predicted"/>
<feature type="signal peptide" evidence="2">
    <location>
        <begin position="1"/>
        <end position="17"/>
    </location>
</feature>
<feature type="chain" id="PRO_5035773117" evidence="2">
    <location>
        <begin position="18"/>
        <end position="162"/>
    </location>
</feature>
<gene>
    <name evidence="3" type="ORF">BINO364_LOCUS197</name>
</gene>
<name>A0A8S4HV94_9NEOP</name>
<protein>
    <submittedName>
        <fullName evidence="3">Uncharacterized protein</fullName>
    </submittedName>
</protein>
<dbReference type="AlphaFoldDB" id="A0A8S4HV94"/>
<dbReference type="OrthoDB" id="7398818at2759"/>
<feature type="non-terminal residue" evidence="3">
    <location>
        <position position="162"/>
    </location>
</feature>
<organism evidence="3 4">
    <name type="scientific">Brenthis ino</name>
    <name type="common">lesser marbled fritillary</name>
    <dbReference type="NCBI Taxonomy" id="405034"/>
    <lineage>
        <taxon>Eukaryota</taxon>
        <taxon>Metazoa</taxon>
        <taxon>Ecdysozoa</taxon>
        <taxon>Arthropoda</taxon>
        <taxon>Hexapoda</taxon>
        <taxon>Insecta</taxon>
        <taxon>Pterygota</taxon>
        <taxon>Neoptera</taxon>
        <taxon>Endopterygota</taxon>
        <taxon>Lepidoptera</taxon>
        <taxon>Glossata</taxon>
        <taxon>Ditrysia</taxon>
        <taxon>Papilionoidea</taxon>
        <taxon>Nymphalidae</taxon>
        <taxon>Heliconiinae</taxon>
        <taxon>Argynnini</taxon>
        <taxon>Brenthis</taxon>
    </lineage>
</organism>
<evidence type="ECO:0000313" key="4">
    <source>
        <dbReference type="Proteomes" id="UP000838878"/>
    </source>
</evidence>
<dbReference type="Proteomes" id="UP000838878">
    <property type="component" value="Chromosome 1"/>
</dbReference>
<keyword evidence="4" id="KW-1185">Reference proteome</keyword>
<sequence>MLKHPFLVILWIVQLHCEKRNSRKMNYSLEESPLTRTDLTREKMTRWLEAQRKGEKLDIDVYGKPSEKQLKELENVRQLSKELQENLHELENARADANNHEMSSPAPILDFSEDHEFVSANQLDDYYSQEDQIDAKEAEKQNLTKDGRISLKASRVVEKVVL</sequence>
<keyword evidence="1" id="KW-0175">Coiled coil</keyword>
<evidence type="ECO:0000256" key="1">
    <source>
        <dbReference type="SAM" id="Coils"/>
    </source>
</evidence>
<dbReference type="EMBL" id="OV170221">
    <property type="protein sequence ID" value="CAH0712992.1"/>
    <property type="molecule type" value="Genomic_DNA"/>
</dbReference>
<evidence type="ECO:0000256" key="2">
    <source>
        <dbReference type="SAM" id="SignalP"/>
    </source>
</evidence>